<feature type="signal peptide" evidence="2">
    <location>
        <begin position="1"/>
        <end position="29"/>
    </location>
</feature>
<organism evidence="3 4">
    <name type="scientific">Segnochrobactrum spirostomi</name>
    <dbReference type="NCBI Taxonomy" id="2608987"/>
    <lineage>
        <taxon>Bacteria</taxon>
        <taxon>Pseudomonadati</taxon>
        <taxon>Pseudomonadota</taxon>
        <taxon>Alphaproteobacteria</taxon>
        <taxon>Hyphomicrobiales</taxon>
        <taxon>Segnochrobactraceae</taxon>
        <taxon>Segnochrobactrum</taxon>
    </lineage>
</organism>
<accession>A0A6A7Y0J7</accession>
<dbReference type="AlphaFoldDB" id="A0A6A7Y0J7"/>
<name>A0A6A7Y0J7_9HYPH</name>
<reference evidence="3 4" key="1">
    <citation type="submission" date="2019-09" db="EMBL/GenBank/DDBJ databases">
        <title>Segnochrobactrum spirostomi gen. nov., sp. nov., isolated from the ciliate Spirostomum cf. yagiui and description of a novel family, Segnochrobactraceae fam. nov. within the order Rhizobiales of the class Alphaproteobacteria.</title>
        <authorList>
            <person name="Akter S."/>
            <person name="Shazib S.U.A."/>
            <person name="Shin M.K."/>
        </authorList>
    </citation>
    <scope>NUCLEOTIDE SEQUENCE [LARGE SCALE GENOMIC DNA]</scope>
    <source>
        <strain evidence="3 4">Sp-1</strain>
    </source>
</reference>
<protein>
    <submittedName>
        <fullName evidence="3">Carbohydrate-binding family V/XII</fullName>
    </submittedName>
</protein>
<proteinExistence type="predicted"/>
<evidence type="ECO:0000313" key="3">
    <source>
        <dbReference type="EMBL" id="MQT12600.1"/>
    </source>
</evidence>
<feature type="compositionally biased region" description="Pro residues" evidence="1">
    <location>
        <begin position="607"/>
        <end position="623"/>
    </location>
</feature>
<keyword evidence="2" id="KW-0732">Signal</keyword>
<comment type="caution">
    <text evidence="3">The sequence shown here is derived from an EMBL/GenBank/DDBJ whole genome shotgun (WGS) entry which is preliminary data.</text>
</comment>
<feature type="region of interest" description="Disordered" evidence="1">
    <location>
        <begin position="601"/>
        <end position="649"/>
    </location>
</feature>
<evidence type="ECO:0000256" key="1">
    <source>
        <dbReference type="SAM" id="MobiDB-lite"/>
    </source>
</evidence>
<dbReference type="Proteomes" id="UP000332515">
    <property type="component" value="Unassembled WGS sequence"/>
</dbReference>
<dbReference type="EMBL" id="VWNA01000001">
    <property type="protein sequence ID" value="MQT12600.1"/>
    <property type="molecule type" value="Genomic_DNA"/>
</dbReference>
<sequence length="705" mass="74717">MARLDRPRAIARLATLFVLLSVPALGASAAETPTSPAATAADLTARWPQTVTVSGEQIQIFQPQIDEWDGTDMRGRFSLAFGKPKAPPAYAQAVFSAKSTVDKDSGLVTIDNIVFEKVDAPTAPAEASRLLAILQSRTPPDGITVSLKTLQADYATTQVVDASKIVAVKNDPPRIVFTSVPTVLVPIDGKPVMKPVGGTDDVHRVLNSRVLILEDPSGTYHVRAAGHWYSGASLTGPLNVEDDLPRNLQLAAKFAQARMHPDPLLPADGKPVEPAPTLYVSTEPTELVVTQGPPRWEKIAGVDLQRLANADHIVLSATGEPGKIYVLMSGRWFSAPGVEGPWTFVPGKSLPAEFAKIPDRGPAAIALTAVPGTPQAKAAAIAATIPRTARVSRDAHIDVTYDGNGGKPILMPIEGTPLLYATNASIPVIELDAERFYALSRGVWFVASTPFGDWRVATVVPSVIYTIPPSSPLHYVTYVRVYSSDHSTVLTGYLPGYMGAYLGTDGTVVYGTGYSYDPYVGGDWYGHPVTYGYNESLAYEGPTGLAFGVTPTAWGSPYPYWGPYWGWGPGWAGVGVDEVNVYNAWPPAIVAPPPVTPAPIPTTVAPAPTPTPAPAPAATPAPAPATSSWANHDLDLPHQGSYGSQPANGLPGVYDGNYHDGFARDGFGEPNQGWGGASRGFDSERGVATGYRGGFGPRADFIRTR</sequence>
<evidence type="ECO:0000256" key="2">
    <source>
        <dbReference type="SAM" id="SignalP"/>
    </source>
</evidence>
<dbReference type="RefSeq" id="WP_153479845.1">
    <property type="nucleotide sequence ID" value="NZ_VWNA01000001.1"/>
</dbReference>
<feature type="region of interest" description="Disordered" evidence="1">
    <location>
        <begin position="661"/>
        <end position="705"/>
    </location>
</feature>
<keyword evidence="4" id="KW-1185">Reference proteome</keyword>
<evidence type="ECO:0000313" key="4">
    <source>
        <dbReference type="Proteomes" id="UP000332515"/>
    </source>
</evidence>
<gene>
    <name evidence="3" type="ORF">F0357_08015</name>
</gene>
<feature type="chain" id="PRO_5025464892" evidence="2">
    <location>
        <begin position="30"/>
        <end position="705"/>
    </location>
</feature>